<evidence type="ECO:0000313" key="1">
    <source>
        <dbReference type="EMBL" id="HIV99407.1"/>
    </source>
</evidence>
<sequence>MQIKKVDWINRPEKMRANSYSISFDEKGKRAALYTLGKEEEIALSYEGDGVSFFLFHTENDYLIISSTLLSFNLFSLKGKYELPFEIKSLLIRKENERIVFISDGKEIMSLENEAFTESASVGFLIRNEEEKPVRLFFK</sequence>
<organism evidence="1 2">
    <name type="scientific">Candidatus Ornithospirochaeta avicola</name>
    <dbReference type="NCBI Taxonomy" id="2840896"/>
    <lineage>
        <taxon>Bacteria</taxon>
        <taxon>Pseudomonadati</taxon>
        <taxon>Spirochaetota</taxon>
        <taxon>Spirochaetia</taxon>
        <taxon>Spirochaetales</taxon>
        <taxon>Spirochaetaceae</taxon>
        <taxon>Spirochaetaceae incertae sedis</taxon>
        <taxon>Candidatus Ornithospirochaeta</taxon>
    </lineage>
</organism>
<protein>
    <submittedName>
        <fullName evidence="1">Uncharacterized protein</fullName>
    </submittedName>
</protein>
<dbReference type="EMBL" id="DXHU01000023">
    <property type="protein sequence ID" value="HIV99407.1"/>
    <property type="molecule type" value="Genomic_DNA"/>
</dbReference>
<dbReference type="Proteomes" id="UP000823936">
    <property type="component" value="Unassembled WGS sequence"/>
</dbReference>
<accession>A0A9D1PU78</accession>
<reference evidence="1" key="2">
    <citation type="submission" date="2021-04" db="EMBL/GenBank/DDBJ databases">
        <authorList>
            <person name="Gilroy R."/>
        </authorList>
    </citation>
    <scope>NUCLEOTIDE SEQUENCE</scope>
    <source>
        <strain evidence="1">Gambia11-129</strain>
    </source>
</reference>
<dbReference type="AlphaFoldDB" id="A0A9D1PU78"/>
<evidence type="ECO:0000313" key="2">
    <source>
        <dbReference type="Proteomes" id="UP000823936"/>
    </source>
</evidence>
<reference evidence="1" key="1">
    <citation type="journal article" date="2021" name="PeerJ">
        <title>Extensive microbial diversity within the chicken gut microbiome revealed by metagenomics and culture.</title>
        <authorList>
            <person name="Gilroy R."/>
            <person name="Ravi A."/>
            <person name="Getino M."/>
            <person name="Pursley I."/>
            <person name="Horton D.L."/>
            <person name="Alikhan N.F."/>
            <person name="Baker D."/>
            <person name="Gharbi K."/>
            <person name="Hall N."/>
            <person name="Watson M."/>
            <person name="Adriaenssens E.M."/>
            <person name="Foster-Nyarko E."/>
            <person name="Jarju S."/>
            <person name="Secka A."/>
            <person name="Antonio M."/>
            <person name="Oren A."/>
            <person name="Chaudhuri R.R."/>
            <person name="La Ragione R."/>
            <person name="Hildebrand F."/>
            <person name="Pallen M.J."/>
        </authorList>
    </citation>
    <scope>NUCLEOTIDE SEQUENCE</scope>
    <source>
        <strain evidence="1">Gambia11-129</strain>
    </source>
</reference>
<name>A0A9D1PU78_9SPIO</name>
<gene>
    <name evidence="1" type="ORF">IAB12_06500</name>
</gene>
<proteinExistence type="predicted"/>
<comment type="caution">
    <text evidence="1">The sequence shown here is derived from an EMBL/GenBank/DDBJ whole genome shotgun (WGS) entry which is preliminary data.</text>
</comment>